<proteinExistence type="predicted"/>
<dbReference type="PIRSF" id="PIRSF033563">
    <property type="entry name" value="UCP033563"/>
    <property type="match status" value="1"/>
</dbReference>
<evidence type="ECO:0000313" key="2">
    <source>
        <dbReference type="Proteomes" id="UP000053467"/>
    </source>
</evidence>
<name>A0A101I4B7_UNCT6</name>
<dbReference type="Pfam" id="PF06245">
    <property type="entry name" value="DUF1015"/>
    <property type="match status" value="1"/>
</dbReference>
<dbReference type="PANTHER" id="PTHR36454">
    <property type="entry name" value="LMO2823 PROTEIN"/>
    <property type="match status" value="1"/>
</dbReference>
<dbReference type="AlphaFoldDB" id="A0A101I4B7"/>
<evidence type="ECO:0000313" key="1">
    <source>
        <dbReference type="EMBL" id="KUK87675.1"/>
    </source>
</evidence>
<dbReference type="PANTHER" id="PTHR36454:SF1">
    <property type="entry name" value="DUF1015 DOMAIN-CONTAINING PROTEIN"/>
    <property type="match status" value="1"/>
</dbReference>
<organism evidence="1 2">
    <name type="scientific">candidate division TA06 bacterium 34_109</name>
    <dbReference type="NCBI Taxonomy" id="1635277"/>
    <lineage>
        <taxon>Bacteria</taxon>
        <taxon>Bacteria division TA06</taxon>
    </lineage>
</organism>
<reference evidence="2" key="1">
    <citation type="journal article" date="2015" name="MBio">
        <title>Genome-Resolved Metagenomic Analysis Reveals Roles for Candidate Phyla and Other Microbial Community Members in Biogeochemical Transformations in Oil Reservoirs.</title>
        <authorList>
            <person name="Hu P."/>
            <person name="Tom L."/>
            <person name="Singh A."/>
            <person name="Thomas B.C."/>
            <person name="Baker B.J."/>
            <person name="Piceno Y.M."/>
            <person name="Andersen G.L."/>
            <person name="Banfield J.F."/>
        </authorList>
    </citation>
    <scope>NUCLEOTIDE SEQUENCE [LARGE SCALE GENOMIC DNA]</scope>
</reference>
<comment type="caution">
    <text evidence="1">The sequence shown here is derived from an EMBL/GenBank/DDBJ whole genome shotgun (WGS) entry which is preliminary data.</text>
</comment>
<dbReference type="InterPro" id="IPR008323">
    <property type="entry name" value="UCP033563"/>
</dbReference>
<gene>
    <name evidence="1" type="ORF">XE03_0566</name>
</gene>
<sequence length="414" mass="48725">MAVIHPFKGIRPVKNLVSEVAAPPYDVVSVKEAREYVKDKKYSFLRIEKSEIECPDDWNVHDERIFVKGKENFEKFLKDKVLFQDKDDYLYIYKQIMGKHEQTGIVACASVDDYIKDVIKKHEHTREDKEIERAMHVDIIDANTGPVFLTYRKEKEIDDIVKDFIEKNKPEYDFKDELDVRHIFYIVKDEKVIERLVKLFAKIENLYVADGHHRSAAAVRVAKKRRENLKKYTGKEEFNFFLSVIYPDDQLKIMDYNRVVKDLNGLSKEKFLKLLKKKFNVIELKKSQKPEKIHSFTMYLDKKWYRLEANEEIIFRTDPIKSLDVSILQENVLDPILGIKEPRTDKRINFVGGIRGIEELQKLVDSKEYMVAFAMYPTSMEQLMTVADSGNVMPPKSTWFEPKLRSGLIVHKLS</sequence>
<accession>A0A101I4B7</accession>
<dbReference type="EMBL" id="LGGX01000003">
    <property type="protein sequence ID" value="KUK87675.1"/>
    <property type="molecule type" value="Genomic_DNA"/>
</dbReference>
<dbReference type="Proteomes" id="UP000053467">
    <property type="component" value="Unassembled WGS sequence"/>
</dbReference>
<protein>
    <submittedName>
        <fullName evidence="1">Uncharacterized conserved protein UCP033563</fullName>
    </submittedName>
</protein>